<proteinExistence type="predicted"/>
<evidence type="ECO:0000313" key="1">
    <source>
        <dbReference type="EMBL" id="MBC1193359.1"/>
    </source>
</evidence>
<dbReference type="EMBL" id="JACEGB010000447">
    <property type="protein sequence ID" value="MBC1193359.1"/>
    <property type="molecule type" value="Genomic_DNA"/>
</dbReference>
<organism evidence="1 2">
    <name type="scientific">Microcystis aeruginosa BLCC-F108</name>
    <dbReference type="NCBI Taxonomy" id="2755317"/>
    <lineage>
        <taxon>Bacteria</taxon>
        <taxon>Bacillati</taxon>
        <taxon>Cyanobacteriota</taxon>
        <taxon>Cyanophyceae</taxon>
        <taxon>Oscillatoriophycideae</taxon>
        <taxon>Chroococcales</taxon>
        <taxon>Microcystaceae</taxon>
        <taxon>Microcystis</taxon>
    </lineage>
</organism>
<comment type="caution">
    <text evidence="1">The sequence shown here is derived from an EMBL/GenBank/DDBJ whole genome shotgun (WGS) entry which is preliminary data.</text>
</comment>
<dbReference type="RefSeq" id="WP_185238005.1">
    <property type="nucleotide sequence ID" value="NZ_JACEGB010000447.1"/>
</dbReference>
<dbReference type="Proteomes" id="UP000551499">
    <property type="component" value="Unassembled WGS sequence"/>
</dbReference>
<gene>
    <name evidence="1" type="ORF">H0902_22215</name>
</gene>
<protein>
    <submittedName>
        <fullName evidence="1">Uncharacterized protein</fullName>
    </submittedName>
</protein>
<reference evidence="1 2" key="1">
    <citation type="submission" date="2020-07" db="EMBL/GenBank/DDBJ databases">
        <title>Genomes of two Microcystis aeruginosa (Cyanobacteria) strains from Florida (USA) with disparate toxicogenic potential.</title>
        <authorList>
            <person name="Lefler F.W."/>
            <person name="Barbosa M."/>
            <person name="Berthold D.E."/>
            <person name="Laughinghouse H.D. IV."/>
        </authorList>
    </citation>
    <scope>NUCLEOTIDE SEQUENCE [LARGE SCALE GENOMIC DNA]</scope>
    <source>
        <strain evidence="1 2">BLCCF108</strain>
    </source>
</reference>
<accession>A0A841UWU1</accession>
<sequence>MEYQQLLFNDSNNYWFKWAIFVGLNGQYLLVDILTVSDYIVDTIEENRAIVKNSTKKLVECCRTAQPELNKRSTYRFPSLLSPP</sequence>
<dbReference type="AlphaFoldDB" id="A0A841UWU1"/>
<evidence type="ECO:0000313" key="2">
    <source>
        <dbReference type="Proteomes" id="UP000551499"/>
    </source>
</evidence>
<name>A0A841UWU1_MICAE</name>